<dbReference type="Pfam" id="PF00276">
    <property type="entry name" value="Ribosomal_L23"/>
    <property type="match status" value="1"/>
</dbReference>
<dbReference type="InterPro" id="IPR019985">
    <property type="entry name" value="Ribosomal_uL23"/>
</dbReference>
<evidence type="ECO:0000256" key="5">
    <source>
        <dbReference type="ARBA" id="ARBA00023274"/>
    </source>
</evidence>
<dbReference type="Gene3D" id="3.30.70.330">
    <property type="match status" value="1"/>
</dbReference>
<keyword evidence="5 6" id="KW-0687">Ribonucleoprotein</keyword>
<evidence type="ECO:0000256" key="3">
    <source>
        <dbReference type="ARBA" id="ARBA00022884"/>
    </source>
</evidence>
<dbReference type="InterPro" id="IPR012677">
    <property type="entry name" value="Nucleotide-bd_a/b_plait_sf"/>
</dbReference>
<comment type="similarity">
    <text evidence="1 6">Belongs to the universal ribosomal protein uL23 family.</text>
</comment>
<dbReference type="EMBL" id="DUIH01000009">
    <property type="protein sequence ID" value="HIH69359.1"/>
    <property type="molecule type" value="Genomic_DNA"/>
</dbReference>
<comment type="subunit">
    <text evidence="6">Part of the 50S ribosomal subunit. Contacts protein L29.</text>
</comment>
<dbReference type="HAMAP" id="MF_01369_A">
    <property type="entry name" value="Ribosomal_uL23_A"/>
    <property type="match status" value="1"/>
</dbReference>
<keyword evidence="3 6" id="KW-0694">RNA-binding</keyword>
<organism evidence="7 8">
    <name type="scientific">Methermicoccus shengliensis</name>
    <dbReference type="NCBI Taxonomy" id="660064"/>
    <lineage>
        <taxon>Archaea</taxon>
        <taxon>Methanobacteriati</taxon>
        <taxon>Methanobacteriota</taxon>
        <taxon>Stenosarchaea group</taxon>
        <taxon>Methanomicrobia</taxon>
        <taxon>Methanosarcinales</taxon>
        <taxon>Methermicoccaceae</taxon>
        <taxon>Methermicoccus</taxon>
    </lineage>
</organism>
<dbReference type="RefSeq" id="WP_042685450.1">
    <property type="nucleotide sequence ID" value="NZ_DUIH01000009.1"/>
</dbReference>
<dbReference type="InterPro" id="IPR013025">
    <property type="entry name" value="Ribosomal_uL23-like"/>
</dbReference>
<gene>
    <name evidence="6" type="primary">rpl23</name>
    <name evidence="7" type="ORF">HA299_01875</name>
</gene>
<evidence type="ECO:0000256" key="4">
    <source>
        <dbReference type="ARBA" id="ARBA00022980"/>
    </source>
</evidence>
<comment type="function">
    <text evidence="6">Binds to 23S rRNA. One of the proteins that surrounds the polypeptide exit tunnel on the outside of the ribosome.</text>
</comment>
<keyword evidence="4 6" id="KW-0689">Ribosomal protein</keyword>
<reference evidence="7" key="1">
    <citation type="journal article" date="2020" name="bioRxiv">
        <title>A rank-normalized archaeal taxonomy based on genome phylogeny resolves widespread incomplete and uneven classifications.</title>
        <authorList>
            <person name="Rinke C."/>
            <person name="Chuvochina M."/>
            <person name="Mussig A.J."/>
            <person name="Chaumeil P.-A."/>
            <person name="Waite D.W."/>
            <person name="Whitman W.B."/>
            <person name="Parks D.H."/>
            <person name="Hugenholtz P."/>
        </authorList>
    </citation>
    <scope>NUCLEOTIDE SEQUENCE</scope>
    <source>
        <strain evidence="7">UBA12518</strain>
    </source>
</reference>
<comment type="caution">
    <text evidence="7">The sequence shown here is derived from an EMBL/GenBank/DDBJ whole genome shotgun (WGS) entry which is preliminary data.</text>
</comment>
<dbReference type="GO" id="GO:1990904">
    <property type="term" value="C:ribonucleoprotein complex"/>
    <property type="evidence" value="ECO:0007669"/>
    <property type="project" value="UniProtKB-KW"/>
</dbReference>
<dbReference type="InterPro" id="IPR012678">
    <property type="entry name" value="Ribosomal_uL23/eL15/eS24_sf"/>
</dbReference>
<evidence type="ECO:0000256" key="2">
    <source>
        <dbReference type="ARBA" id="ARBA00022730"/>
    </source>
</evidence>
<protein>
    <recommendedName>
        <fullName evidence="6">Large ribosomal subunit protein uL23</fullName>
    </recommendedName>
</protein>
<name>A0A832RX95_9EURY</name>
<accession>A0A832RX95</accession>
<dbReference type="GO" id="GO:0006412">
    <property type="term" value="P:translation"/>
    <property type="evidence" value="ECO:0007669"/>
    <property type="project" value="UniProtKB-UniRule"/>
</dbReference>
<evidence type="ECO:0000313" key="7">
    <source>
        <dbReference type="EMBL" id="HIH69359.1"/>
    </source>
</evidence>
<dbReference type="GO" id="GO:0005840">
    <property type="term" value="C:ribosome"/>
    <property type="evidence" value="ECO:0007669"/>
    <property type="project" value="UniProtKB-UniRule"/>
</dbReference>
<dbReference type="NCBIfam" id="TIGR03636">
    <property type="entry name" value="uL23_arch"/>
    <property type="match status" value="1"/>
</dbReference>
<sequence length="82" mass="9204">MVIGYPFVSEKATILLEEQGKLQMIVDVRATKQDIKRAIESMYEFKVKAVNTMVTPDGKKKAIITFEQSDAAHEIASRIGVF</sequence>
<dbReference type="GO" id="GO:0019843">
    <property type="term" value="F:rRNA binding"/>
    <property type="evidence" value="ECO:0007669"/>
    <property type="project" value="UniProtKB-UniRule"/>
</dbReference>
<dbReference type="Proteomes" id="UP000600363">
    <property type="component" value="Unassembled WGS sequence"/>
</dbReference>
<dbReference type="GO" id="GO:0003735">
    <property type="term" value="F:structural constituent of ribosome"/>
    <property type="evidence" value="ECO:0007669"/>
    <property type="project" value="UniProtKB-UniRule"/>
</dbReference>
<proteinExistence type="inferred from homology"/>
<dbReference type="FunFam" id="3.30.70.330:FF:000532">
    <property type="entry name" value="50S ribosomal protein L23"/>
    <property type="match status" value="1"/>
</dbReference>
<keyword evidence="2 6" id="KW-0699">rRNA-binding</keyword>
<dbReference type="NCBIfam" id="NF011118">
    <property type="entry name" value="PRK14548.1"/>
    <property type="match status" value="1"/>
</dbReference>
<evidence type="ECO:0000313" key="8">
    <source>
        <dbReference type="Proteomes" id="UP000600363"/>
    </source>
</evidence>
<dbReference type="PANTHER" id="PTHR11620">
    <property type="entry name" value="60S RIBOSOMAL PROTEIN L23A"/>
    <property type="match status" value="1"/>
</dbReference>
<evidence type="ECO:0000256" key="1">
    <source>
        <dbReference type="ARBA" id="ARBA00006700"/>
    </source>
</evidence>
<evidence type="ECO:0000256" key="6">
    <source>
        <dbReference type="HAMAP-Rule" id="MF_01369"/>
    </source>
</evidence>
<dbReference type="SUPFAM" id="SSF54189">
    <property type="entry name" value="Ribosomal proteins S24e, L23 and L15e"/>
    <property type="match status" value="1"/>
</dbReference>
<dbReference type="AlphaFoldDB" id="A0A832RX95"/>